<dbReference type="InterPro" id="IPR050366">
    <property type="entry name" value="BP-dependent_transpt_permease"/>
</dbReference>
<feature type="transmembrane region" description="Helical" evidence="7">
    <location>
        <begin position="114"/>
        <end position="140"/>
    </location>
</feature>
<keyword evidence="10" id="KW-1185">Reference proteome</keyword>
<dbReference type="SUPFAM" id="SSF161098">
    <property type="entry name" value="MetI-like"/>
    <property type="match status" value="1"/>
</dbReference>
<feature type="domain" description="ABC transmembrane type-1" evidence="8">
    <location>
        <begin position="112"/>
        <end position="302"/>
    </location>
</feature>
<accession>A0AA41UJ69</accession>
<dbReference type="GO" id="GO:0055085">
    <property type="term" value="P:transmembrane transport"/>
    <property type="evidence" value="ECO:0007669"/>
    <property type="project" value="InterPro"/>
</dbReference>
<keyword evidence="2 7" id="KW-0813">Transport</keyword>
<dbReference type="AlphaFoldDB" id="A0AA41UJ69"/>
<dbReference type="InterPro" id="IPR035906">
    <property type="entry name" value="MetI-like_sf"/>
</dbReference>
<comment type="similarity">
    <text evidence="7">Belongs to the binding-protein-dependent transport system permease family.</text>
</comment>
<feature type="transmembrane region" description="Helical" evidence="7">
    <location>
        <begin position="233"/>
        <end position="258"/>
    </location>
</feature>
<dbReference type="Pfam" id="PF12911">
    <property type="entry name" value="OppC_N"/>
    <property type="match status" value="1"/>
</dbReference>
<feature type="transmembrane region" description="Helical" evidence="7">
    <location>
        <begin position="152"/>
        <end position="172"/>
    </location>
</feature>
<dbReference type="GO" id="GO:0005886">
    <property type="term" value="C:plasma membrane"/>
    <property type="evidence" value="ECO:0007669"/>
    <property type="project" value="UniProtKB-SubCell"/>
</dbReference>
<evidence type="ECO:0000256" key="1">
    <source>
        <dbReference type="ARBA" id="ARBA00004651"/>
    </source>
</evidence>
<dbReference type="RefSeq" id="WP_246904149.1">
    <property type="nucleotide sequence ID" value="NZ_JALJRB010000005.1"/>
</dbReference>
<evidence type="ECO:0000313" key="10">
    <source>
        <dbReference type="Proteomes" id="UP001165427"/>
    </source>
</evidence>
<dbReference type="EMBL" id="JALJRB010000005">
    <property type="protein sequence ID" value="MCJ8500247.1"/>
    <property type="molecule type" value="Genomic_DNA"/>
</dbReference>
<dbReference type="Proteomes" id="UP001165427">
    <property type="component" value="Unassembled WGS sequence"/>
</dbReference>
<keyword evidence="4 7" id="KW-0812">Transmembrane</keyword>
<name>A0AA41UJ69_9BACT</name>
<evidence type="ECO:0000256" key="7">
    <source>
        <dbReference type="RuleBase" id="RU363032"/>
    </source>
</evidence>
<feature type="transmembrane region" description="Helical" evidence="7">
    <location>
        <begin position="51"/>
        <end position="73"/>
    </location>
</feature>
<keyword evidence="3" id="KW-1003">Cell membrane</keyword>
<evidence type="ECO:0000259" key="8">
    <source>
        <dbReference type="PROSITE" id="PS50928"/>
    </source>
</evidence>
<dbReference type="InterPro" id="IPR025966">
    <property type="entry name" value="OppC_N"/>
</dbReference>
<evidence type="ECO:0000256" key="6">
    <source>
        <dbReference type="ARBA" id="ARBA00023136"/>
    </source>
</evidence>
<dbReference type="CDD" id="cd06261">
    <property type="entry name" value="TM_PBP2"/>
    <property type="match status" value="1"/>
</dbReference>
<evidence type="ECO:0000256" key="3">
    <source>
        <dbReference type="ARBA" id="ARBA00022475"/>
    </source>
</evidence>
<dbReference type="Pfam" id="PF00528">
    <property type="entry name" value="BPD_transp_1"/>
    <property type="match status" value="1"/>
</dbReference>
<reference evidence="9" key="1">
    <citation type="submission" date="2022-04" db="EMBL/GenBank/DDBJ databases">
        <title>Desulfatitalea alkaliphila sp. nov., a novel anaerobic sulfate-reducing bacterium isolated from terrestrial mud volcano, Taman Peninsula, Russia.</title>
        <authorList>
            <person name="Khomyakova M.A."/>
            <person name="Merkel A.Y."/>
            <person name="Slobodkin A.I."/>
        </authorList>
    </citation>
    <scope>NUCLEOTIDE SEQUENCE</scope>
    <source>
        <strain evidence="9">M08but</strain>
    </source>
</reference>
<evidence type="ECO:0000313" key="9">
    <source>
        <dbReference type="EMBL" id="MCJ8500247.1"/>
    </source>
</evidence>
<comment type="subcellular location">
    <subcellularLocation>
        <location evidence="1 7">Cell membrane</location>
        <topology evidence="1 7">Multi-pass membrane protein</topology>
    </subcellularLocation>
</comment>
<protein>
    <submittedName>
        <fullName evidence="9">ABC transporter permease</fullName>
    </submittedName>
</protein>
<dbReference type="PROSITE" id="PS50928">
    <property type="entry name" value="ABC_TM1"/>
    <property type="match status" value="1"/>
</dbReference>
<dbReference type="Gene3D" id="1.10.3720.10">
    <property type="entry name" value="MetI-like"/>
    <property type="match status" value="1"/>
</dbReference>
<gene>
    <name evidence="9" type="ORF">MRX98_06645</name>
</gene>
<comment type="caution">
    <text evidence="9">The sequence shown here is derived from an EMBL/GenBank/DDBJ whole genome shotgun (WGS) entry which is preliminary data.</text>
</comment>
<feature type="transmembrane region" description="Helical" evidence="7">
    <location>
        <begin position="178"/>
        <end position="201"/>
    </location>
</feature>
<dbReference type="InterPro" id="IPR000515">
    <property type="entry name" value="MetI-like"/>
</dbReference>
<keyword evidence="6 7" id="KW-0472">Membrane</keyword>
<organism evidence="9 10">
    <name type="scientific">Desulfatitalea alkaliphila</name>
    <dbReference type="NCBI Taxonomy" id="2929485"/>
    <lineage>
        <taxon>Bacteria</taxon>
        <taxon>Pseudomonadati</taxon>
        <taxon>Thermodesulfobacteriota</taxon>
        <taxon>Desulfobacteria</taxon>
        <taxon>Desulfobacterales</taxon>
        <taxon>Desulfosarcinaceae</taxon>
        <taxon>Desulfatitalea</taxon>
    </lineage>
</organism>
<evidence type="ECO:0000256" key="5">
    <source>
        <dbReference type="ARBA" id="ARBA00022989"/>
    </source>
</evidence>
<feature type="transmembrane region" description="Helical" evidence="7">
    <location>
        <begin position="278"/>
        <end position="302"/>
    </location>
</feature>
<proteinExistence type="inferred from homology"/>
<evidence type="ECO:0000256" key="2">
    <source>
        <dbReference type="ARBA" id="ARBA00022448"/>
    </source>
</evidence>
<keyword evidence="5 7" id="KW-1133">Transmembrane helix</keyword>
<dbReference type="PANTHER" id="PTHR43386:SF1">
    <property type="entry name" value="D,D-DIPEPTIDE TRANSPORT SYSTEM PERMEASE PROTEIN DDPC-RELATED"/>
    <property type="match status" value="1"/>
</dbReference>
<sequence length="321" mass="33779">MKKQPHKRTRDTIAALKPHYLPASADAGGAAPHRYHWLIDLFIQLVKTKPLGAFGGALVLTLVLMALAAPLIATHDPNEMHGMQTLVPPGSDFFFGTDALARDLFSRIVHGARVSLTVGLGAVGLSIFLATVIGVLSGYFGGVLDTILQRCVDAIMSFPWLIIMLTVMSILGPGTGNVILALALAGFAGSSRVIRSAVLAIKHSEYVLAARSIGCRQPAILIRHILPNVAAPILVLATLGLGNAILAEAALSFLGYGVPPPAPSWGRMLSGDGLDHMLRGPWLVIFPGLAISAAVFGFNMLGDALRDLLDPRLTGGARANK</sequence>
<dbReference type="PANTHER" id="PTHR43386">
    <property type="entry name" value="OLIGOPEPTIDE TRANSPORT SYSTEM PERMEASE PROTEIN APPC"/>
    <property type="match status" value="1"/>
</dbReference>
<evidence type="ECO:0000256" key="4">
    <source>
        <dbReference type="ARBA" id="ARBA00022692"/>
    </source>
</evidence>